<proteinExistence type="predicted"/>
<dbReference type="PROSITE" id="PS50039">
    <property type="entry name" value="FORK_HEAD_3"/>
    <property type="match status" value="1"/>
</dbReference>
<protein>
    <submittedName>
        <fullName evidence="7">Protein fork head</fullName>
    </submittedName>
</protein>
<dbReference type="InterPro" id="IPR036390">
    <property type="entry name" value="WH_DNA-bd_sf"/>
</dbReference>
<dbReference type="STRING" id="407821.A0A087UD34"/>
<sequence>MMLSHKGYPDSSCSMGTMQPMSAMSNSYSMNSATASSMSMAGMNYSPQSFGTNMMSASAMGGMGPTAGMGMGVGGTAGTCMSPTMTAMTPLGGMNSLNQSMNGMTSPACMGSMTGLGSMNAPLVAAAGRDFGGHGGAGDGSASAATAALQRARADKTYRRSYSHAKPPYSYISLITMAIQNSPSKMLTLSEIYQFIMDLFPYYRQNQQRWQNSIRHSLSFNDCFVKVPRTPDKPGKGSFWTLHPDSGNMFENGCYLRRQKRFKCEKKEAVRQATKSSQSSNSSPSPAGKGGSDSRMSPHPHQQQPHHLQQHHHVQRGTPNSSPHAMNPQGYGGHQMTPHPSNSHLVEACKAEDPSCCSPPINGQGVHHAALEHQLAAIHPRNFTEAAVLHSGMLAAGQLKTDPHFNPSNHPFSINNIIASENKADMKLYDMVQYGAYAPLSPVGPAGQHSLPNDASSYYHSSIYSVHQSTTSGMWLGNSEYRVQPQTTQDARLFNSQPV</sequence>
<accession>A0A087UD34</accession>
<dbReference type="InterPro" id="IPR013638">
    <property type="entry name" value="Fork-head_N"/>
</dbReference>
<evidence type="ECO:0000256" key="5">
    <source>
        <dbReference type="SAM" id="MobiDB-lite"/>
    </source>
</evidence>
<dbReference type="Pfam" id="PF00250">
    <property type="entry name" value="Forkhead"/>
    <property type="match status" value="1"/>
</dbReference>
<evidence type="ECO:0000313" key="7">
    <source>
        <dbReference type="EMBL" id="KFM75273.1"/>
    </source>
</evidence>
<feature type="compositionally biased region" description="Low complexity" evidence="5">
    <location>
        <begin position="276"/>
        <end position="287"/>
    </location>
</feature>
<dbReference type="Proteomes" id="UP000054359">
    <property type="component" value="Unassembled WGS sequence"/>
</dbReference>
<feature type="non-terminal residue" evidence="7">
    <location>
        <position position="499"/>
    </location>
</feature>
<feature type="region of interest" description="Disordered" evidence="5">
    <location>
        <begin position="266"/>
        <end position="342"/>
    </location>
</feature>
<dbReference type="GO" id="GO:0005634">
    <property type="term" value="C:nucleus"/>
    <property type="evidence" value="ECO:0007669"/>
    <property type="project" value="UniProtKB-SubCell"/>
</dbReference>
<dbReference type="GO" id="GO:0009653">
    <property type="term" value="P:anatomical structure morphogenesis"/>
    <property type="evidence" value="ECO:0007669"/>
    <property type="project" value="TreeGrafter"/>
</dbReference>
<dbReference type="OMA" id="GYEAMAY"/>
<dbReference type="PROSITE" id="PS00658">
    <property type="entry name" value="FORK_HEAD_2"/>
    <property type="match status" value="1"/>
</dbReference>
<organism evidence="7 8">
    <name type="scientific">Stegodyphus mimosarum</name>
    <name type="common">African social velvet spider</name>
    <dbReference type="NCBI Taxonomy" id="407821"/>
    <lineage>
        <taxon>Eukaryota</taxon>
        <taxon>Metazoa</taxon>
        <taxon>Ecdysozoa</taxon>
        <taxon>Arthropoda</taxon>
        <taxon>Chelicerata</taxon>
        <taxon>Arachnida</taxon>
        <taxon>Araneae</taxon>
        <taxon>Araneomorphae</taxon>
        <taxon>Entelegynae</taxon>
        <taxon>Eresoidea</taxon>
        <taxon>Eresidae</taxon>
        <taxon>Stegodyphus</taxon>
    </lineage>
</organism>
<keyword evidence="2 4" id="KW-0238">DNA-binding</keyword>
<dbReference type="EMBL" id="KK119279">
    <property type="protein sequence ID" value="KFM75273.1"/>
    <property type="molecule type" value="Genomic_DNA"/>
</dbReference>
<dbReference type="PROSITE" id="PS00657">
    <property type="entry name" value="FORK_HEAD_1"/>
    <property type="match status" value="1"/>
</dbReference>
<dbReference type="SUPFAM" id="SSF46785">
    <property type="entry name" value="Winged helix' DNA-binding domain"/>
    <property type="match status" value="1"/>
</dbReference>
<dbReference type="AlphaFoldDB" id="A0A087UD34"/>
<evidence type="ECO:0000313" key="8">
    <source>
        <dbReference type="Proteomes" id="UP000054359"/>
    </source>
</evidence>
<dbReference type="OrthoDB" id="5954824at2759"/>
<name>A0A087UD34_STEMI</name>
<dbReference type="GO" id="GO:0030154">
    <property type="term" value="P:cell differentiation"/>
    <property type="evidence" value="ECO:0007669"/>
    <property type="project" value="TreeGrafter"/>
</dbReference>
<dbReference type="PRINTS" id="PR00053">
    <property type="entry name" value="FORKHEAD"/>
</dbReference>
<dbReference type="GO" id="GO:0000978">
    <property type="term" value="F:RNA polymerase II cis-regulatory region sequence-specific DNA binding"/>
    <property type="evidence" value="ECO:0007669"/>
    <property type="project" value="TreeGrafter"/>
</dbReference>
<evidence type="ECO:0000256" key="1">
    <source>
        <dbReference type="ARBA" id="ARBA00004123"/>
    </source>
</evidence>
<dbReference type="GO" id="GO:0019904">
    <property type="term" value="F:protein domain specific binding"/>
    <property type="evidence" value="ECO:0007669"/>
    <property type="project" value="InterPro"/>
</dbReference>
<gene>
    <name evidence="7" type="ORF">X975_26819</name>
</gene>
<evidence type="ECO:0000256" key="4">
    <source>
        <dbReference type="PROSITE-ProRule" id="PRU00089"/>
    </source>
</evidence>
<dbReference type="PANTHER" id="PTHR11829">
    <property type="entry name" value="FORKHEAD BOX PROTEIN"/>
    <property type="match status" value="1"/>
</dbReference>
<dbReference type="InterPro" id="IPR050211">
    <property type="entry name" value="FOX_domain-containing"/>
</dbReference>
<dbReference type="InterPro" id="IPR001766">
    <property type="entry name" value="Fork_head_dom"/>
</dbReference>
<feature type="domain" description="Fork-head" evidence="6">
    <location>
        <begin position="166"/>
        <end position="260"/>
    </location>
</feature>
<dbReference type="SMART" id="SM00339">
    <property type="entry name" value="FH"/>
    <property type="match status" value="1"/>
</dbReference>
<evidence type="ECO:0000259" key="6">
    <source>
        <dbReference type="PROSITE" id="PS50039"/>
    </source>
</evidence>
<dbReference type="InterPro" id="IPR036388">
    <property type="entry name" value="WH-like_DNA-bd_sf"/>
</dbReference>
<comment type="subcellular location">
    <subcellularLocation>
        <location evidence="1 4">Nucleus</location>
    </subcellularLocation>
</comment>
<dbReference type="InterPro" id="IPR030456">
    <property type="entry name" value="TF_fork_head_CS_2"/>
</dbReference>
<keyword evidence="3 4" id="KW-0539">Nucleus</keyword>
<dbReference type="PANTHER" id="PTHR11829:SF380">
    <property type="entry name" value="PROTEIN FORK HEAD"/>
    <property type="match status" value="1"/>
</dbReference>
<keyword evidence="8" id="KW-1185">Reference proteome</keyword>
<reference evidence="7 8" key="1">
    <citation type="submission" date="2013-11" db="EMBL/GenBank/DDBJ databases">
        <title>Genome sequencing of Stegodyphus mimosarum.</title>
        <authorList>
            <person name="Bechsgaard J."/>
        </authorList>
    </citation>
    <scope>NUCLEOTIDE SEQUENCE [LARGE SCALE GENOMIC DNA]</scope>
</reference>
<dbReference type="FunFam" id="1.10.10.10:FF:000042">
    <property type="entry name" value="hepatocyte nuclear factor 3-beta"/>
    <property type="match status" value="1"/>
</dbReference>
<dbReference type="GO" id="GO:0000981">
    <property type="term" value="F:DNA-binding transcription factor activity, RNA polymerase II-specific"/>
    <property type="evidence" value="ECO:0007669"/>
    <property type="project" value="TreeGrafter"/>
</dbReference>
<evidence type="ECO:0000256" key="3">
    <source>
        <dbReference type="ARBA" id="ARBA00023242"/>
    </source>
</evidence>
<dbReference type="Gene3D" id="1.10.10.10">
    <property type="entry name" value="Winged helix-like DNA-binding domain superfamily/Winged helix DNA-binding domain"/>
    <property type="match status" value="1"/>
</dbReference>
<dbReference type="InterPro" id="IPR018122">
    <property type="entry name" value="TF_fork_head_CS_1"/>
</dbReference>
<evidence type="ECO:0000256" key="2">
    <source>
        <dbReference type="ARBA" id="ARBA00023125"/>
    </source>
</evidence>
<dbReference type="Pfam" id="PF08430">
    <property type="entry name" value="Forkhead_N"/>
    <property type="match status" value="1"/>
</dbReference>
<feature type="DNA-binding region" description="Fork-head" evidence="4">
    <location>
        <begin position="166"/>
        <end position="260"/>
    </location>
</feature>